<proteinExistence type="predicted"/>
<name>A0A066RTR3_9GAMM</name>
<organism evidence="1 2">
    <name type="scientific">Photobacterium galatheae</name>
    <dbReference type="NCBI Taxonomy" id="1654360"/>
    <lineage>
        <taxon>Bacteria</taxon>
        <taxon>Pseudomonadati</taxon>
        <taxon>Pseudomonadota</taxon>
        <taxon>Gammaproteobacteria</taxon>
        <taxon>Vibrionales</taxon>
        <taxon>Vibrionaceae</taxon>
        <taxon>Photobacterium</taxon>
    </lineage>
</organism>
<sequence length="94" mass="10242">MACQLDLHAIKQGSDRQKTRGIIAEKTIMILSGPMITAVLSDAVETNLLYHNHLLLEGTAGPVWMPGDVDLFCLFSRKSKQKSSALQVSLCAKS</sequence>
<accession>A0A066RTR3</accession>
<comment type="caution">
    <text evidence="1">The sequence shown here is derived from an EMBL/GenBank/DDBJ whole genome shotgun (WGS) entry which is preliminary data.</text>
</comment>
<gene>
    <name evidence="1" type="ORF">EA58_06100</name>
</gene>
<keyword evidence="2" id="KW-1185">Reference proteome</keyword>
<evidence type="ECO:0000313" key="1">
    <source>
        <dbReference type="EMBL" id="KDM92511.1"/>
    </source>
</evidence>
<dbReference type="EMBL" id="JMIB01000008">
    <property type="protein sequence ID" value="KDM92511.1"/>
    <property type="molecule type" value="Genomic_DNA"/>
</dbReference>
<protein>
    <submittedName>
        <fullName evidence="1">Uncharacterized protein</fullName>
    </submittedName>
</protein>
<dbReference type="STRING" id="1654360.EA58_06100"/>
<reference evidence="1 2" key="1">
    <citation type="submission" date="2014-04" db="EMBL/GenBank/DDBJ databases">
        <title>Draft genome sequence of Photobacterium halotolerans S2753: a solonamide, ngercheumicin and holomycin producer.</title>
        <authorList>
            <person name="Machado H.R."/>
            <person name="Gram L."/>
        </authorList>
    </citation>
    <scope>NUCLEOTIDE SEQUENCE [LARGE SCALE GENOMIC DNA]</scope>
    <source>
        <strain evidence="1 2">S2753</strain>
    </source>
</reference>
<dbReference type="AlphaFoldDB" id="A0A066RTR3"/>
<dbReference type="Proteomes" id="UP000027192">
    <property type="component" value="Unassembled WGS sequence"/>
</dbReference>
<evidence type="ECO:0000313" key="2">
    <source>
        <dbReference type="Proteomes" id="UP000027192"/>
    </source>
</evidence>